<dbReference type="OrthoDB" id="4768390at2759"/>
<dbReference type="AlphaFoldDB" id="A0A9P8ZW21"/>
<dbReference type="GeneID" id="70124928"/>
<dbReference type="Pfam" id="PF12511">
    <property type="entry name" value="DUF3716"/>
    <property type="match status" value="1"/>
</dbReference>
<accession>A0A9P8ZW21</accession>
<evidence type="ECO:0000256" key="1">
    <source>
        <dbReference type="SAM" id="MobiDB-lite"/>
    </source>
</evidence>
<name>A0A9P8ZW21_9PEZI</name>
<proteinExistence type="predicted"/>
<feature type="compositionally biased region" description="Polar residues" evidence="1">
    <location>
        <begin position="246"/>
        <end position="275"/>
    </location>
</feature>
<sequence length="309" mass="34538">MDAGGLQVGSDISAWQTALQSLPPEFKSTPEPIHPLATALVHQPTLRQVEWNPYRHQGSFVPRTAHDFASIMIFVCGQINPNPCRNCLLKNGPFARCIVSPPEVLANSAIKHACASCTYQNQYKKCTNDPITEEEMQKSMIAKGNGRIRSRSFQPRLPKIQSGPKSQKKDKLHQQLRQYQHEARKLTPHPPPPPPPQHTTADTFADKLRQVRSWSPRSRRWMKAEALQWQAAIATVEAERVRIPQNAQSSGQPLTAHTPQAAKQTANSTPNSQPVAPSARFMPIHVMDQGDHGMQDDDEDNDTDMSEDD</sequence>
<feature type="region of interest" description="Disordered" evidence="1">
    <location>
        <begin position="246"/>
        <end position="309"/>
    </location>
</feature>
<dbReference type="RefSeq" id="XP_045956868.1">
    <property type="nucleotide sequence ID" value="XM_046096035.1"/>
</dbReference>
<gene>
    <name evidence="2" type="ORF">BKA67DRAFT_294559</name>
</gene>
<comment type="caution">
    <text evidence="2">The sequence shown here is derived from an EMBL/GenBank/DDBJ whole genome shotgun (WGS) entry which is preliminary data.</text>
</comment>
<feature type="compositionally biased region" description="Basic and acidic residues" evidence="1">
    <location>
        <begin position="167"/>
        <end position="185"/>
    </location>
</feature>
<feature type="region of interest" description="Disordered" evidence="1">
    <location>
        <begin position="143"/>
        <end position="204"/>
    </location>
</feature>
<protein>
    <submittedName>
        <fullName evidence="2">Uncharacterized protein</fullName>
    </submittedName>
</protein>
<dbReference type="InterPro" id="IPR022190">
    <property type="entry name" value="DUF3716"/>
</dbReference>
<organism evidence="2 3">
    <name type="scientific">Truncatella angustata</name>
    <dbReference type="NCBI Taxonomy" id="152316"/>
    <lineage>
        <taxon>Eukaryota</taxon>
        <taxon>Fungi</taxon>
        <taxon>Dikarya</taxon>
        <taxon>Ascomycota</taxon>
        <taxon>Pezizomycotina</taxon>
        <taxon>Sordariomycetes</taxon>
        <taxon>Xylariomycetidae</taxon>
        <taxon>Amphisphaeriales</taxon>
        <taxon>Sporocadaceae</taxon>
        <taxon>Truncatella</taxon>
    </lineage>
</organism>
<evidence type="ECO:0000313" key="2">
    <source>
        <dbReference type="EMBL" id="KAH6652591.1"/>
    </source>
</evidence>
<evidence type="ECO:0000313" key="3">
    <source>
        <dbReference type="Proteomes" id="UP000758603"/>
    </source>
</evidence>
<dbReference type="Proteomes" id="UP000758603">
    <property type="component" value="Unassembled WGS sequence"/>
</dbReference>
<feature type="compositionally biased region" description="Acidic residues" evidence="1">
    <location>
        <begin position="296"/>
        <end position="309"/>
    </location>
</feature>
<feature type="compositionally biased region" description="Pro residues" evidence="1">
    <location>
        <begin position="188"/>
        <end position="197"/>
    </location>
</feature>
<keyword evidence="3" id="KW-1185">Reference proteome</keyword>
<dbReference type="EMBL" id="JAGPXC010000005">
    <property type="protein sequence ID" value="KAH6652591.1"/>
    <property type="molecule type" value="Genomic_DNA"/>
</dbReference>
<reference evidence="2" key="1">
    <citation type="journal article" date="2021" name="Nat. Commun.">
        <title>Genetic determinants of endophytism in the Arabidopsis root mycobiome.</title>
        <authorList>
            <person name="Mesny F."/>
            <person name="Miyauchi S."/>
            <person name="Thiergart T."/>
            <person name="Pickel B."/>
            <person name="Atanasova L."/>
            <person name="Karlsson M."/>
            <person name="Huettel B."/>
            <person name="Barry K.W."/>
            <person name="Haridas S."/>
            <person name="Chen C."/>
            <person name="Bauer D."/>
            <person name="Andreopoulos W."/>
            <person name="Pangilinan J."/>
            <person name="LaButti K."/>
            <person name="Riley R."/>
            <person name="Lipzen A."/>
            <person name="Clum A."/>
            <person name="Drula E."/>
            <person name="Henrissat B."/>
            <person name="Kohler A."/>
            <person name="Grigoriev I.V."/>
            <person name="Martin F.M."/>
            <person name="Hacquard S."/>
        </authorList>
    </citation>
    <scope>NUCLEOTIDE SEQUENCE</scope>
    <source>
        <strain evidence="2">MPI-SDFR-AT-0073</strain>
    </source>
</reference>